<dbReference type="InterPro" id="IPR000014">
    <property type="entry name" value="PAS"/>
</dbReference>
<evidence type="ECO:0000259" key="10">
    <source>
        <dbReference type="PROSITE" id="PS50888"/>
    </source>
</evidence>
<dbReference type="AlphaFoldDB" id="A0A6G0THQ1"/>
<evidence type="ECO:0000256" key="3">
    <source>
        <dbReference type="ARBA" id="ARBA00023015"/>
    </source>
</evidence>
<dbReference type="GO" id="GO:0003700">
    <property type="term" value="F:DNA-binding transcription factor activity"/>
    <property type="evidence" value="ECO:0007669"/>
    <property type="project" value="InterPro"/>
</dbReference>
<dbReference type="GO" id="GO:0045944">
    <property type="term" value="P:positive regulation of transcription by RNA polymerase II"/>
    <property type="evidence" value="ECO:0007669"/>
    <property type="project" value="UniProtKB-ARBA"/>
</dbReference>
<dbReference type="SUPFAM" id="SSF55785">
    <property type="entry name" value="PYP-like sensor domain (PAS domain)"/>
    <property type="match status" value="2"/>
</dbReference>
<dbReference type="InterPro" id="IPR001067">
    <property type="entry name" value="Nuc_translocat"/>
</dbReference>
<dbReference type="Pfam" id="PF00010">
    <property type="entry name" value="HLH"/>
    <property type="match status" value="1"/>
</dbReference>
<dbReference type="PANTHER" id="PTHR23042">
    <property type="entry name" value="CIRCADIAN PROTEIN CLOCK/ARNT/BMAL/PAS"/>
    <property type="match status" value="1"/>
</dbReference>
<dbReference type="EMBL" id="VYZN01000037">
    <property type="protein sequence ID" value="KAE9532965.1"/>
    <property type="molecule type" value="Genomic_DNA"/>
</dbReference>
<dbReference type="Pfam" id="PF14598">
    <property type="entry name" value="PAS_11"/>
    <property type="match status" value="1"/>
</dbReference>
<dbReference type="Gene3D" id="4.10.280.10">
    <property type="entry name" value="Helix-loop-helix DNA-binding domain"/>
    <property type="match status" value="1"/>
</dbReference>
<dbReference type="InterPro" id="IPR035965">
    <property type="entry name" value="PAS-like_dom_sf"/>
</dbReference>
<organism evidence="11 12">
    <name type="scientific">Aphis glycines</name>
    <name type="common">Soybean aphid</name>
    <dbReference type="NCBI Taxonomy" id="307491"/>
    <lineage>
        <taxon>Eukaryota</taxon>
        <taxon>Metazoa</taxon>
        <taxon>Ecdysozoa</taxon>
        <taxon>Arthropoda</taxon>
        <taxon>Hexapoda</taxon>
        <taxon>Insecta</taxon>
        <taxon>Pterygota</taxon>
        <taxon>Neoptera</taxon>
        <taxon>Paraneoptera</taxon>
        <taxon>Hemiptera</taxon>
        <taxon>Sternorrhyncha</taxon>
        <taxon>Aphidomorpha</taxon>
        <taxon>Aphidoidea</taxon>
        <taxon>Aphididae</taxon>
        <taxon>Aphidini</taxon>
        <taxon>Aphis</taxon>
        <taxon>Aphis</taxon>
    </lineage>
</organism>
<dbReference type="GO" id="GO:0003677">
    <property type="term" value="F:DNA binding"/>
    <property type="evidence" value="ECO:0007669"/>
    <property type="project" value="UniProtKB-KW"/>
</dbReference>
<dbReference type="GO" id="GO:0005634">
    <property type="term" value="C:nucleus"/>
    <property type="evidence" value="ECO:0007669"/>
    <property type="project" value="UniProtKB-SubCell"/>
</dbReference>
<dbReference type="CDD" id="cd00130">
    <property type="entry name" value="PAS"/>
    <property type="match status" value="2"/>
</dbReference>
<dbReference type="PRINTS" id="PR00785">
    <property type="entry name" value="NCTRNSLOCATR"/>
</dbReference>
<evidence type="ECO:0000256" key="6">
    <source>
        <dbReference type="ARBA" id="ARBA00023242"/>
    </source>
</evidence>
<evidence type="ECO:0000256" key="4">
    <source>
        <dbReference type="ARBA" id="ARBA00023125"/>
    </source>
</evidence>
<dbReference type="InterPro" id="IPR013767">
    <property type="entry name" value="PAS_fold"/>
</dbReference>
<dbReference type="GO" id="GO:0005737">
    <property type="term" value="C:cytoplasm"/>
    <property type="evidence" value="ECO:0007669"/>
    <property type="project" value="InterPro"/>
</dbReference>
<dbReference type="InterPro" id="IPR003410">
    <property type="entry name" value="HYR_dom"/>
</dbReference>
<proteinExistence type="predicted"/>
<feature type="region of interest" description="Disordered" evidence="7">
    <location>
        <begin position="76"/>
        <end position="121"/>
    </location>
</feature>
<keyword evidence="3" id="KW-0805">Transcription regulation</keyword>
<keyword evidence="4" id="KW-0238">DNA-binding</keyword>
<feature type="compositionally biased region" description="Low complexity" evidence="7">
    <location>
        <begin position="499"/>
        <end position="515"/>
    </location>
</feature>
<dbReference type="InterPro" id="IPR050933">
    <property type="entry name" value="Circadian_TF"/>
</dbReference>
<feature type="domain" description="PAS" evidence="8">
    <location>
        <begin position="178"/>
        <end position="243"/>
    </location>
</feature>
<dbReference type="Gene3D" id="3.30.450.20">
    <property type="entry name" value="PAS domain"/>
    <property type="match status" value="2"/>
</dbReference>
<reference evidence="11 12" key="1">
    <citation type="submission" date="2019-08" db="EMBL/GenBank/DDBJ databases">
        <title>The genome of the soybean aphid Biotype 1, its phylome, world population structure and adaptation to the North American continent.</title>
        <authorList>
            <person name="Giordano R."/>
            <person name="Donthu R.K."/>
            <person name="Hernandez A.G."/>
            <person name="Wright C.L."/>
            <person name="Zimin A.V."/>
        </authorList>
    </citation>
    <scope>NUCLEOTIDE SEQUENCE [LARGE SCALE GENOMIC DNA]</scope>
    <source>
        <tissue evidence="11">Whole aphids</tissue>
    </source>
</reference>
<dbReference type="SUPFAM" id="SSF47459">
    <property type="entry name" value="HLH, helix-loop-helix DNA-binding domain"/>
    <property type="match status" value="1"/>
</dbReference>
<feature type="compositionally biased region" description="Basic and acidic residues" evidence="7">
    <location>
        <begin position="97"/>
        <end position="118"/>
    </location>
</feature>
<feature type="region of interest" description="Disordered" evidence="7">
    <location>
        <begin position="492"/>
        <end position="524"/>
    </location>
</feature>
<keyword evidence="5" id="KW-0804">Transcription</keyword>
<dbReference type="GO" id="GO:0005667">
    <property type="term" value="C:transcription regulator complex"/>
    <property type="evidence" value="ECO:0007669"/>
    <property type="project" value="InterPro"/>
</dbReference>
<dbReference type="SMART" id="SM00091">
    <property type="entry name" value="PAS"/>
    <property type="match status" value="2"/>
</dbReference>
<dbReference type="GO" id="GO:0046983">
    <property type="term" value="F:protein dimerization activity"/>
    <property type="evidence" value="ECO:0007669"/>
    <property type="project" value="InterPro"/>
</dbReference>
<keyword evidence="6" id="KW-0539">Nucleus</keyword>
<name>A0A6G0THQ1_APHGL</name>
<evidence type="ECO:0000259" key="9">
    <source>
        <dbReference type="PROSITE" id="PS50825"/>
    </source>
</evidence>
<accession>A0A6G0THQ1</accession>
<evidence type="ECO:0000313" key="11">
    <source>
        <dbReference type="EMBL" id="KAE9532965.1"/>
    </source>
</evidence>
<dbReference type="PROSITE" id="PS50888">
    <property type="entry name" value="BHLH"/>
    <property type="match status" value="1"/>
</dbReference>
<comment type="caution">
    <text evidence="11">The sequence shown here is derived from an EMBL/GenBank/DDBJ whole genome shotgun (WGS) entry which is preliminary data.</text>
</comment>
<gene>
    <name evidence="11" type="ORF">AGLY_009393</name>
</gene>
<dbReference type="InterPro" id="IPR036638">
    <property type="entry name" value="HLH_DNA-bd_sf"/>
</dbReference>
<keyword evidence="12" id="KW-1185">Reference proteome</keyword>
<evidence type="ECO:0000256" key="7">
    <source>
        <dbReference type="SAM" id="MobiDB-lite"/>
    </source>
</evidence>
<dbReference type="Pfam" id="PF02494">
    <property type="entry name" value="HYR"/>
    <property type="match status" value="1"/>
</dbReference>
<dbReference type="PROSITE" id="PS50112">
    <property type="entry name" value="PAS"/>
    <property type="match status" value="2"/>
</dbReference>
<evidence type="ECO:0000313" key="12">
    <source>
        <dbReference type="Proteomes" id="UP000475862"/>
    </source>
</evidence>
<evidence type="ECO:0000259" key="8">
    <source>
        <dbReference type="PROSITE" id="PS50112"/>
    </source>
</evidence>
<evidence type="ECO:0000256" key="1">
    <source>
        <dbReference type="ARBA" id="ARBA00004123"/>
    </source>
</evidence>
<dbReference type="Proteomes" id="UP000475862">
    <property type="component" value="Unassembled WGS sequence"/>
</dbReference>
<dbReference type="InterPro" id="IPR011598">
    <property type="entry name" value="bHLH_dom"/>
</dbReference>
<comment type="subcellular location">
    <subcellularLocation>
        <location evidence="1">Nucleus</location>
    </subcellularLocation>
</comment>
<dbReference type="SMART" id="SM00353">
    <property type="entry name" value="HLH"/>
    <property type="match status" value="1"/>
</dbReference>
<feature type="domain" description="PAS" evidence="8">
    <location>
        <begin position="394"/>
        <end position="443"/>
    </location>
</feature>
<sequence length="1003" mass="113153">MSRNSEFASYCNNLLHDHSDLMNFDNLSHDSPMEQLVYYDLQPVSEAIKESSYNMQNSSRMASSTAELSMDLSGDEHFKNKRKGSAHGSDFDDDNNDDSRSVRNDNNKKHNHSEIEKRRRDKMNSYITELASMIPMCHTMPRKLDKLSVLRMAVQHMKTIRSTVNSYTEGHYKPSFLSDQDLKNLITQAAEGFVLAVSCDHGKILYISKSVTQVLNYIPEDLVGNNVFDYIHPKDVAKVKEQLSCSDFGPRDKYMNANTMLPVRAEMMNTLSKICSGARRSFFCRMKCKTYDIKEEADTTTGSKYSQSDRRYSVIQCTGYLKPWTQINNCEDVSGKSLGLDEDNDGNGVRVDSGSANNTSCLVAVGRIINNLASSSLLSDIVKPPCFTSKHTIDGKFLSVDQRVTYIVGFLPQELLGTSMYEYFHQDDIARLVDIHKTTLQECTPKDTEVYKFRAKDKTFVNLRSEWKSFRNPWTKDIEFIVANNILTRPDYKPDGSNKSECSSQSQSQNYYESYTDQQLSTNQQQLGNRDIQNLITSHIEANKIGRHIVDTALDVKKTVCDVDSSPPHTQQDTIEEVESKNDRLQFMNSPLAMLNETGTLSSNGGDGGNGDTVSSYTVVQESVNLLNSTNANSDSGNMLGEIMTPSPQQLSNLGTNDEAAMAVIMSLLEADAGLGGPVDFSGLPWPLPYTNFNWTPLHLFFLDRRIANPDQDQIAGKWFLRHLKIGEGLWRRILKLDTKREIQNNEKRLGKKSVDIKTPETFQQTSGHGTFELPKHMIRDLAKEYSVEAIYHCIKGHVFENPSHTKLYCSNGNWVGVKPQCVPKTTPMTCPPDKNVSLAEGEKFINFEVEQPNTNYDWNRFGTLSSGWYKNSSRILVPGLYIITYTVRDDEDTDIASCRTTVRVTDDEDPSVHDCPTYLEVIEDFSKKNTVPVSWPEPRFSDNIGVTQVAKTMEPGQLMGPGLHNVLYIAMDASKNEATCNFTIEVKDRAVIEIENSNRNVK</sequence>
<protein>
    <submittedName>
        <fullName evidence="11">Uncharacterized protein</fullName>
    </submittedName>
</protein>
<evidence type="ECO:0000256" key="5">
    <source>
        <dbReference type="ARBA" id="ARBA00023163"/>
    </source>
</evidence>
<dbReference type="PROSITE" id="PS50825">
    <property type="entry name" value="HYR"/>
    <property type="match status" value="1"/>
</dbReference>
<dbReference type="Pfam" id="PF00989">
    <property type="entry name" value="PAS"/>
    <property type="match status" value="1"/>
</dbReference>
<feature type="domain" description="BHLH" evidence="10">
    <location>
        <begin position="107"/>
        <end position="160"/>
    </location>
</feature>
<dbReference type="OrthoDB" id="71302at2759"/>
<keyword evidence="2" id="KW-0677">Repeat</keyword>
<evidence type="ECO:0000256" key="2">
    <source>
        <dbReference type="ARBA" id="ARBA00022737"/>
    </source>
</evidence>
<feature type="domain" description="HYR" evidence="9">
    <location>
        <begin position="906"/>
        <end position="989"/>
    </location>
</feature>